<organism evidence="1 2">
    <name type="scientific">Cupriavidus taiwanensis</name>
    <dbReference type="NCBI Taxonomy" id="164546"/>
    <lineage>
        <taxon>Bacteria</taxon>
        <taxon>Pseudomonadati</taxon>
        <taxon>Pseudomonadota</taxon>
        <taxon>Betaproteobacteria</taxon>
        <taxon>Burkholderiales</taxon>
        <taxon>Burkholderiaceae</taxon>
        <taxon>Cupriavidus</taxon>
    </lineage>
</organism>
<proteinExistence type="predicted"/>
<evidence type="ECO:0008006" key="3">
    <source>
        <dbReference type="Google" id="ProtNLM"/>
    </source>
</evidence>
<accession>A0A375J5E9</accession>
<evidence type="ECO:0000313" key="2">
    <source>
        <dbReference type="Proteomes" id="UP000256805"/>
    </source>
</evidence>
<dbReference type="EMBL" id="OVTA01000035">
    <property type="protein sequence ID" value="SPR99801.1"/>
    <property type="molecule type" value="Genomic_DNA"/>
</dbReference>
<gene>
    <name evidence="1" type="ORF">CBM2634_B120011</name>
</gene>
<protein>
    <recommendedName>
        <fullName evidence="3">Immunity protein 72 domain-containing protein</fullName>
    </recommendedName>
</protein>
<sequence length="353" mass="40564">MSEASLRPYKTIRDLDQDAWFLYQSTSLRYYEECARLCEQFAELHNNFLTGHRLHGQARLDYWVSRYLTHAYNIRRGIDFIENGGDYMPMIGSLNEPTTDYRELVEQPLGWMSDAQRKQWDDTFQRLSYACGTGKTTLSNNRTKGWQWLNRSSITNDRKYLDRDDSHPGDRADSIKYAKDFGILSPPSTYPRHTIDSHFTISPGEPCPRTGVWVPAQWLGGENNFSLAFCVQGQPMQPAYRIIGLKVSNPFAGFDDEMAAEYEAIAKGSPVTQAVDTTWTFVEKASDSPQQPECHERLRSDSNLPCPKTGYWMTPAKAGSRRFFRQGEIMPVVASDYGETIWQWDLDQSDPRL</sequence>
<reference evidence="1 2" key="1">
    <citation type="submission" date="2018-01" db="EMBL/GenBank/DDBJ databases">
        <authorList>
            <person name="Gaut B.S."/>
            <person name="Morton B.R."/>
            <person name="Clegg M.T."/>
            <person name="Duvall M.R."/>
        </authorList>
    </citation>
    <scope>NUCLEOTIDE SEQUENCE [LARGE SCALE GENOMIC DNA]</scope>
    <source>
        <strain evidence="1">Cupriavidus taiwanensis cmp 52</strain>
    </source>
</reference>
<dbReference type="Proteomes" id="UP000256805">
    <property type="component" value="Unassembled WGS sequence"/>
</dbReference>
<evidence type="ECO:0000313" key="1">
    <source>
        <dbReference type="EMBL" id="SPR99801.1"/>
    </source>
</evidence>
<name>A0A375J5E9_9BURK</name>
<dbReference type="AlphaFoldDB" id="A0A375J5E9"/>
<dbReference type="RefSeq" id="WP_116384831.1">
    <property type="nucleotide sequence ID" value="NZ_LS483234.1"/>
</dbReference>